<dbReference type="SUPFAM" id="SSF46955">
    <property type="entry name" value="Putative DNA-binding domain"/>
    <property type="match status" value="1"/>
</dbReference>
<keyword evidence="8" id="KW-1185">Reference proteome</keyword>
<keyword evidence="4" id="KW-0175">Coiled coil</keyword>
<dbReference type="PANTHER" id="PTHR30204:SF94">
    <property type="entry name" value="HEAVY METAL-DEPENDENT TRANSCRIPTIONAL REGULATOR HI_0293-RELATED"/>
    <property type="match status" value="1"/>
</dbReference>
<sequence length="118" mass="13333">MARTEAGYRVYSTSDIHRLRFIRRARDLGFSVREIAELLALWADHGRASADVKRIAVAHIAELEEKMRQIREMVSTLRHLADHCHGDHRPDCPILDSLAEGGPDEASRHAAAEHSARM</sequence>
<proteinExistence type="predicted"/>
<dbReference type="Pfam" id="PF09278">
    <property type="entry name" value="MerR-DNA-bind"/>
    <property type="match status" value="1"/>
</dbReference>
<dbReference type="PANTHER" id="PTHR30204">
    <property type="entry name" value="REDOX-CYCLING DRUG-SENSING TRANSCRIPTIONAL ACTIVATOR SOXR"/>
    <property type="match status" value="1"/>
</dbReference>
<keyword evidence="3" id="KW-0804">Transcription</keyword>
<organism evidence="7 8">
    <name type="scientific">Chelatococcus composti</name>
    <dbReference type="NCBI Taxonomy" id="1743235"/>
    <lineage>
        <taxon>Bacteria</taxon>
        <taxon>Pseudomonadati</taxon>
        <taxon>Pseudomonadota</taxon>
        <taxon>Alphaproteobacteria</taxon>
        <taxon>Hyphomicrobiales</taxon>
        <taxon>Chelatococcaceae</taxon>
        <taxon>Chelatococcus</taxon>
    </lineage>
</organism>
<dbReference type="InterPro" id="IPR047057">
    <property type="entry name" value="MerR_fam"/>
</dbReference>
<dbReference type="PROSITE" id="PS50937">
    <property type="entry name" value="HTH_MERR_2"/>
    <property type="match status" value="1"/>
</dbReference>
<accession>A0A841KH58</accession>
<protein>
    <submittedName>
        <fullName evidence="7">Cu(I)-responsive transcriptional regulator</fullName>
    </submittedName>
</protein>
<evidence type="ECO:0000313" key="7">
    <source>
        <dbReference type="EMBL" id="MBB6169246.1"/>
    </source>
</evidence>
<feature type="coiled-coil region" evidence="4">
    <location>
        <begin position="53"/>
        <end position="80"/>
    </location>
</feature>
<evidence type="ECO:0000256" key="5">
    <source>
        <dbReference type="SAM" id="MobiDB-lite"/>
    </source>
</evidence>
<feature type="region of interest" description="Disordered" evidence="5">
    <location>
        <begin position="97"/>
        <end position="118"/>
    </location>
</feature>
<evidence type="ECO:0000256" key="4">
    <source>
        <dbReference type="SAM" id="Coils"/>
    </source>
</evidence>
<dbReference type="Proteomes" id="UP000588017">
    <property type="component" value="Unassembled WGS sequence"/>
</dbReference>
<keyword evidence="2" id="KW-0238">DNA-binding</keyword>
<evidence type="ECO:0000256" key="3">
    <source>
        <dbReference type="ARBA" id="ARBA00023163"/>
    </source>
</evidence>
<feature type="domain" description="HTH merR-type" evidence="6">
    <location>
        <begin position="1"/>
        <end position="41"/>
    </location>
</feature>
<dbReference type="GO" id="GO:0003700">
    <property type="term" value="F:DNA-binding transcription factor activity"/>
    <property type="evidence" value="ECO:0007669"/>
    <property type="project" value="InterPro"/>
</dbReference>
<comment type="caution">
    <text evidence="7">The sequence shown here is derived from an EMBL/GenBank/DDBJ whole genome shotgun (WGS) entry which is preliminary data.</text>
</comment>
<dbReference type="InterPro" id="IPR015358">
    <property type="entry name" value="Tscrpt_reg_MerR_DNA-bd"/>
</dbReference>
<dbReference type="InterPro" id="IPR000551">
    <property type="entry name" value="MerR-type_HTH_dom"/>
</dbReference>
<dbReference type="SMART" id="SM00422">
    <property type="entry name" value="HTH_MERR"/>
    <property type="match status" value="1"/>
</dbReference>
<evidence type="ECO:0000259" key="6">
    <source>
        <dbReference type="PROSITE" id="PS50937"/>
    </source>
</evidence>
<dbReference type="EMBL" id="JACHEH010000006">
    <property type="protein sequence ID" value="MBB6169246.1"/>
    <property type="molecule type" value="Genomic_DNA"/>
</dbReference>
<dbReference type="Gene3D" id="1.10.1660.10">
    <property type="match status" value="1"/>
</dbReference>
<evidence type="ECO:0000256" key="1">
    <source>
        <dbReference type="ARBA" id="ARBA00023015"/>
    </source>
</evidence>
<dbReference type="GO" id="GO:0003677">
    <property type="term" value="F:DNA binding"/>
    <property type="evidence" value="ECO:0007669"/>
    <property type="project" value="UniProtKB-KW"/>
</dbReference>
<gene>
    <name evidence="7" type="ORF">HNQ73_002883</name>
</gene>
<feature type="compositionally biased region" description="Basic and acidic residues" evidence="5">
    <location>
        <begin position="105"/>
        <end position="118"/>
    </location>
</feature>
<dbReference type="AlphaFoldDB" id="A0A841KH58"/>
<evidence type="ECO:0000313" key="8">
    <source>
        <dbReference type="Proteomes" id="UP000588017"/>
    </source>
</evidence>
<evidence type="ECO:0000256" key="2">
    <source>
        <dbReference type="ARBA" id="ARBA00023125"/>
    </source>
</evidence>
<reference evidence="7 8" key="1">
    <citation type="submission" date="2020-08" db="EMBL/GenBank/DDBJ databases">
        <title>Genomic Encyclopedia of Type Strains, Phase IV (KMG-IV): sequencing the most valuable type-strain genomes for metagenomic binning, comparative biology and taxonomic classification.</title>
        <authorList>
            <person name="Goeker M."/>
        </authorList>
    </citation>
    <scope>NUCLEOTIDE SEQUENCE [LARGE SCALE GENOMIC DNA]</scope>
    <source>
        <strain evidence="7 8">DSM 101465</strain>
    </source>
</reference>
<name>A0A841KH58_9HYPH</name>
<dbReference type="InterPro" id="IPR009061">
    <property type="entry name" value="DNA-bd_dom_put_sf"/>
</dbReference>
<keyword evidence="1" id="KW-0805">Transcription regulation</keyword>